<evidence type="ECO:0000313" key="2">
    <source>
        <dbReference type="Proteomes" id="UP000807159"/>
    </source>
</evidence>
<proteinExistence type="predicted"/>
<dbReference type="AlphaFoldDB" id="A0A8T2ZKL7"/>
<sequence length="147" mass="16470">MATRVPECSVESCTGKQLEPVNSNHRLAFRKRFSDSAVDEKESCRSNEVSVQFDSLSIASNDMDGFKRTKSKLKATITISRRKTAPSYQCSKEQSFISTVEQRNIVSYHLQSISEGFMASNHLVACKCNDIISFDRDETSSNIPNTC</sequence>
<keyword evidence="2" id="KW-1185">Reference proteome</keyword>
<organism evidence="1 2">
    <name type="scientific">Populus deltoides</name>
    <name type="common">Eastern poplar</name>
    <name type="synonym">Eastern cottonwood</name>
    <dbReference type="NCBI Taxonomy" id="3696"/>
    <lineage>
        <taxon>Eukaryota</taxon>
        <taxon>Viridiplantae</taxon>
        <taxon>Streptophyta</taxon>
        <taxon>Embryophyta</taxon>
        <taxon>Tracheophyta</taxon>
        <taxon>Spermatophyta</taxon>
        <taxon>Magnoliopsida</taxon>
        <taxon>eudicotyledons</taxon>
        <taxon>Gunneridae</taxon>
        <taxon>Pentapetalae</taxon>
        <taxon>rosids</taxon>
        <taxon>fabids</taxon>
        <taxon>Malpighiales</taxon>
        <taxon>Salicaceae</taxon>
        <taxon>Saliceae</taxon>
        <taxon>Populus</taxon>
    </lineage>
</organism>
<comment type="caution">
    <text evidence="1">The sequence shown here is derived from an EMBL/GenBank/DDBJ whole genome shotgun (WGS) entry which is preliminary data.</text>
</comment>
<protein>
    <submittedName>
        <fullName evidence="1">Uncharacterized protein</fullName>
    </submittedName>
</protein>
<accession>A0A8T2ZKL7</accession>
<dbReference type="EMBL" id="JACEGQ020000002">
    <property type="protein sequence ID" value="KAH8517915.1"/>
    <property type="molecule type" value="Genomic_DNA"/>
</dbReference>
<dbReference type="Proteomes" id="UP000807159">
    <property type="component" value="Chromosome 2"/>
</dbReference>
<gene>
    <name evidence="1" type="ORF">H0E87_005724</name>
</gene>
<name>A0A8T2ZKL7_POPDE</name>
<evidence type="ECO:0000313" key="1">
    <source>
        <dbReference type="EMBL" id="KAH8517915.1"/>
    </source>
</evidence>
<reference evidence="1" key="1">
    <citation type="journal article" date="2021" name="J. Hered.">
        <title>Genome Assembly of Salicaceae Populus deltoides (Eastern Cottonwood) I-69 Based on Nanopore Sequencing and Hi-C Technologies.</title>
        <authorList>
            <person name="Bai S."/>
            <person name="Wu H."/>
            <person name="Zhang J."/>
            <person name="Pan Z."/>
            <person name="Zhao W."/>
            <person name="Li Z."/>
            <person name="Tong C."/>
        </authorList>
    </citation>
    <scope>NUCLEOTIDE SEQUENCE</scope>
    <source>
        <tissue evidence="1">Leaf</tissue>
    </source>
</reference>